<dbReference type="OrthoDB" id="962108at2"/>
<organism evidence="1 2">
    <name type="scientific">Haliscomenobacter hydrossis (strain ATCC 27775 / DSM 1100 / LMG 10767 / O)</name>
    <dbReference type="NCBI Taxonomy" id="760192"/>
    <lineage>
        <taxon>Bacteria</taxon>
        <taxon>Pseudomonadati</taxon>
        <taxon>Bacteroidota</taxon>
        <taxon>Saprospiria</taxon>
        <taxon>Saprospirales</taxon>
        <taxon>Haliscomenobacteraceae</taxon>
        <taxon>Haliscomenobacter</taxon>
    </lineage>
</organism>
<reference key="2">
    <citation type="submission" date="2011-04" db="EMBL/GenBank/DDBJ databases">
        <title>Complete sequence of chromosome of Haliscomenobacter hydrossis DSM 1100.</title>
        <authorList>
            <consortium name="US DOE Joint Genome Institute (JGI-PGF)"/>
            <person name="Lucas S."/>
            <person name="Han J."/>
            <person name="Lapidus A."/>
            <person name="Bruce D."/>
            <person name="Goodwin L."/>
            <person name="Pitluck S."/>
            <person name="Peters L."/>
            <person name="Kyrpides N."/>
            <person name="Mavromatis K."/>
            <person name="Ivanova N."/>
            <person name="Ovchinnikova G."/>
            <person name="Pagani I."/>
            <person name="Daligault H."/>
            <person name="Detter J.C."/>
            <person name="Han C."/>
            <person name="Land M."/>
            <person name="Hauser L."/>
            <person name="Markowitz V."/>
            <person name="Cheng J.-F."/>
            <person name="Hugenholtz P."/>
            <person name="Woyke T."/>
            <person name="Wu D."/>
            <person name="Verbarg S."/>
            <person name="Frueling A."/>
            <person name="Brambilla E."/>
            <person name="Klenk H.-P."/>
            <person name="Eisen J.A."/>
        </authorList>
    </citation>
    <scope>NUCLEOTIDE SEQUENCE</scope>
    <source>
        <strain>DSM 1100</strain>
    </source>
</reference>
<dbReference type="STRING" id="760192.Halhy_6167"/>
<evidence type="ECO:0000313" key="2">
    <source>
        <dbReference type="Proteomes" id="UP000008461"/>
    </source>
</evidence>
<dbReference type="EMBL" id="CP002691">
    <property type="protein sequence ID" value="AEE53989.1"/>
    <property type="molecule type" value="Genomic_DNA"/>
</dbReference>
<keyword evidence="2" id="KW-1185">Reference proteome</keyword>
<accession>F4L3N9</accession>
<name>F4L3N9_HALH1</name>
<evidence type="ECO:0000313" key="1">
    <source>
        <dbReference type="EMBL" id="AEE53989.1"/>
    </source>
</evidence>
<gene>
    <name evidence="1" type="ordered locus">Halhy_6167</name>
</gene>
<dbReference type="AlphaFoldDB" id="F4L3N9"/>
<sequence>MSQKKKSLLGCLPYLLIGALLSWGVYECNYRFSYWQDLQARPWAYSKDKNAKLLVGQWQGSFSDPDGIAKSISLEIFAPLSDAERRKKASGRHRRRTRGGLGSRKDKRLFEGVATVSSRLGQEEYTLYGSVDEADYHQLQQITFGAVDEKKRIKPNFALNLSESGQWTEDEMTLRLVFAYFQVDGSSFSSSADPRFDHIASVVLKRQ</sequence>
<protein>
    <submittedName>
        <fullName evidence="1">Uncharacterized protein</fullName>
    </submittedName>
</protein>
<proteinExistence type="predicted"/>
<dbReference type="eggNOG" id="ENOG5032UFS">
    <property type="taxonomic scope" value="Bacteria"/>
</dbReference>
<dbReference type="Proteomes" id="UP000008461">
    <property type="component" value="Chromosome"/>
</dbReference>
<reference evidence="1 2" key="1">
    <citation type="journal article" date="2011" name="Stand. Genomic Sci.">
        <title>Complete genome sequence of Haliscomenobacter hydrossis type strain (O).</title>
        <authorList>
            <consortium name="US DOE Joint Genome Institute (JGI-PGF)"/>
            <person name="Daligault H."/>
            <person name="Lapidus A."/>
            <person name="Zeytun A."/>
            <person name="Nolan M."/>
            <person name="Lucas S."/>
            <person name="Del Rio T.G."/>
            <person name="Tice H."/>
            <person name="Cheng J.F."/>
            <person name="Tapia R."/>
            <person name="Han C."/>
            <person name="Goodwin L."/>
            <person name="Pitluck S."/>
            <person name="Liolios K."/>
            <person name="Pagani I."/>
            <person name="Ivanova N."/>
            <person name="Huntemann M."/>
            <person name="Mavromatis K."/>
            <person name="Mikhailova N."/>
            <person name="Pati A."/>
            <person name="Chen A."/>
            <person name="Palaniappan K."/>
            <person name="Land M."/>
            <person name="Hauser L."/>
            <person name="Brambilla E.M."/>
            <person name="Rohde M."/>
            <person name="Verbarg S."/>
            <person name="Goker M."/>
            <person name="Bristow J."/>
            <person name="Eisen J.A."/>
            <person name="Markowitz V."/>
            <person name="Hugenholtz P."/>
            <person name="Kyrpides N.C."/>
            <person name="Klenk H.P."/>
            <person name="Woyke T."/>
        </authorList>
    </citation>
    <scope>NUCLEOTIDE SEQUENCE [LARGE SCALE GENOMIC DNA]</scope>
    <source>
        <strain evidence="2">ATCC 27775 / DSM 1100 / LMG 10767 / O</strain>
    </source>
</reference>
<dbReference type="KEGG" id="hhy:Halhy_6167"/>
<dbReference type="HOGENOM" id="CLU_1406829_0_0_10"/>
<dbReference type="RefSeq" id="WP_013768511.1">
    <property type="nucleotide sequence ID" value="NC_015510.1"/>
</dbReference>